<dbReference type="AlphaFoldDB" id="D9PK79"/>
<organism evidence="1">
    <name type="scientific">sediment metagenome</name>
    <dbReference type="NCBI Taxonomy" id="749907"/>
    <lineage>
        <taxon>unclassified sequences</taxon>
        <taxon>metagenomes</taxon>
        <taxon>ecological metagenomes</taxon>
    </lineage>
</organism>
<reference evidence="1" key="2">
    <citation type="journal article" date="2011" name="Microb. Ecol.">
        <title>Taxonomic and Functional Metagenomic Profiling of the Microbial Community in the Anoxic Sediment of a Sub-saline Shallow Lake (Laguna de Carrizo, Central Spain).</title>
        <authorList>
            <person name="Ferrer M."/>
            <person name="Guazzaroni M.E."/>
            <person name="Richter M."/>
            <person name="Garcia-Salamanca A."/>
            <person name="Yarza P."/>
            <person name="Suarez-Suarez A."/>
            <person name="Solano J."/>
            <person name="Alcaide M."/>
            <person name="van Dillewijn P."/>
            <person name="Molina-Henares M.A."/>
            <person name="Lopez-Cortes N."/>
            <person name="Al-Ramahi Y."/>
            <person name="Guerrero C."/>
            <person name="Acosta A."/>
            <person name="de Eugenio L.I."/>
            <person name="Martinez V."/>
            <person name="Marques S."/>
            <person name="Rojo F."/>
            <person name="Santero E."/>
            <person name="Genilloud O."/>
            <person name="Perez-Perez J."/>
            <person name="Rossello-Mora R."/>
            <person name="Ramos J.L."/>
        </authorList>
    </citation>
    <scope>NUCLEOTIDE SEQUENCE</scope>
</reference>
<proteinExistence type="predicted"/>
<reference evidence="1" key="1">
    <citation type="submission" date="2010-07" db="EMBL/GenBank/DDBJ databases">
        <authorList>
            <consortium name="CONSOLIDER consortium CSD2007-00005"/>
            <person name="Guazzaroni M.-E."/>
            <person name="Richter M."/>
            <person name="Garcia-Salamanca A."/>
            <person name="Yarza P."/>
            <person name="Ferrer M."/>
        </authorList>
    </citation>
    <scope>NUCLEOTIDE SEQUENCE</scope>
</reference>
<dbReference type="EMBL" id="ADZX01000585">
    <property type="protein sequence ID" value="EFK96040.1"/>
    <property type="molecule type" value="Genomic_DNA"/>
</dbReference>
<accession>D9PK79</accession>
<evidence type="ECO:0000313" key="1">
    <source>
        <dbReference type="EMBL" id="EFK96040.1"/>
    </source>
</evidence>
<protein>
    <submittedName>
        <fullName evidence="1">Uncharacterized protein</fullName>
    </submittedName>
</protein>
<gene>
    <name evidence="1" type="ORF">LDC_1944</name>
</gene>
<sequence>MATETKDGPSTSRIFYKEIVGRVLTDASNADFPSGVEVDKPWNTDGFKVNEYVKDNLRKAMDDRPRSTGYKLVFNLLEDSKHLDPFWSRIGAAVKSGELKKGYIESMNIVSREDTSYLSLDFSRSFIF</sequence>
<name>D9PK79_9ZZZZ</name>
<comment type="caution">
    <text evidence="1">The sequence shown here is derived from an EMBL/GenBank/DDBJ whole genome shotgun (WGS) entry which is preliminary data.</text>
</comment>